<accession>A0A1M7QGD8</accession>
<feature type="domain" description="General secretion pathway GspH" evidence="12">
    <location>
        <begin position="47"/>
        <end position="165"/>
    </location>
</feature>
<evidence type="ECO:0000256" key="11">
    <source>
        <dbReference type="SAM" id="Phobius"/>
    </source>
</evidence>
<dbReference type="Pfam" id="PF12019">
    <property type="entry name" value="GspH"/>
    <property type="match status" value="1"/>
</dbReference>
<gene>
    <name evidence="13" type="ORF">SAMN05192549_10719</name>
</gene>
<evidence type="ECO:0000259" key="12">
    <source>
        <dbReference type="Pfam" id="PF12019"/>
    </source>
</evidence>
<feature type="transmembrane region" description="Helical" evidence="11">
    <location>
        <begin position="12"/>
        <end position="35"/>
    </location>
</feature>
<dbReference type="GO" id="GO:0015627">
    <property type="term" value="C:type II protein secretion system complex"/>
    <property type="evidence" value="ECO:0007669"/>
    <property type="project" value="InterPro"/>
</dbReference>
<dbReference type="InterPro" id="IPR012902">
    <property type="entry name" value="N_methyl_site"/>
</dbReference>
<evidence type="ECO:0000256" key="2">
    <source>
        <dbReference type="ARBA" id="ARBA00021549"/>
    </source>
</evidence>
<keyword evidence="6 11" id="KW-0812">Transmembrane</keyword>
<comment type="similarity">
    <text evidence="9">Belongs to the GSP H family.</text>
</comment>
<dbReference type="InterPro" id="IPR022346">
    <property type="entry name" value="T2SS_GspH"/>
</dbReference>
<evidence type="ECO:0000256" key="3">
    <source>
        <dbReference type="ARBA" id="ARBA00022475"/>
    </source>
</evidence>
<sequence>MKAPSLRRGAGVTLIELLVVLAIGIILLGTAIPAFHSALQRLRLQAAANDLLAAIDLARSQAIAHGGKVVMAPLGAGWQSGWAVFVDHNNNRRHDAGEPLFYRHDPLPDTIRIASNFSSSAASLYVAYNGAGRACSADNTLAARWGTLSLTQGGQARNIKINMLGRVRVCDPAREQGNCGGAVD</sequence>
<evidence type="ECO:0000256" key="8">
    <source>
        <dbReference type="ARBA" id="ARBA00023136"/>
    </source>
</evidence>
<evidence type="ECO:0000256" key="7">
    <source>
        <dbReference type="ARBA" id="ARBA00022989"/>
    </source>
</evidence>
<evidence type="ECO:0000256" key="6">
    <source>
        <dbReference type="ARBA" id="ARBA00022692"/>
    </source>
</evidence>
<dbReference type="Pfam" id="PF07963">
    <property type="entry name" value="N_methyl"/>
    <property type="match status" value="1"/>
</dbReference>
<comment type="subcellular location">
    <subcellularLocation>
        <location evidence="1">Cell inner membrane</location>
        <topology evidence="1">Single-pass membrane protein</topology>
    </subcellularLocation>
</comment>
<keyword evidence="5" id="KW-0997">Cell inner membrane</keyword>
<dbReference type="SUPFAM" id="SSF54523">
    <property type="entry name" value="Pili subunits"/>
    <property type="match status" value="1"/>
</dbReference>
<keyword evidence="8 11" id="KW-0472">Membrane</keyword>
<evidence type="ECO:0000256" key="9">
    <source>
        <dbReference type="ARBA" id="ARBA00025772"/>
    </source>
</evidence>
<evidence type="ECO:0000256" key="1">
    <source>
        <dbReference type="ARBA" id="ARBA00004377"/>
    </source>
</evidence>
<protein>
    <recommendedName>
        <fullName evidence="2">Type II secretion system protein H</fullName>
    </recommendedName>
    <alternativeName>
        <fullName evidence="10">General secretion pathway protein H</fullName>
    </alternativeName>
</protein>
<evidence type="ECO:0000256" key="5">
    <source>
        <dbReference type="ARBA" id="ARBA00022519"/>
    </source>
</evidence>
<evidence type="ECO:0000256" key="10">
    <source>
        <dbReference type="ARBA" id="ARBA00030775"/>
    </source>
</evidence>
<dbReference type="OrthoDB" id="8929668at2"/>
<reference evidence="14" key="1">
    <citation type="submission" date="2016-11" db="EMBL/GenBank/DDBJ databases">
        <authorList>
            <person name="Varghese N."/>
            <person name="Submissions S."/>
        </authorList>
    </citation>
    <scope>NUCLEOTIDE SEQUENCE [LARGE SCALE GENOMIC DNA]</scope>
    <source>
        <strain evidence="14">Sac-22</strain>
    </source>
</reference>
<dbReference type="STRING" id="551987.SAMN05192549_10719"/>
<evidence type="ECO:0000313" key="14">
    <source>
        <dbReference type="Proteomes" id="UP000184339"/>
    </source>
</evidence>
<keyword evidence="7 11" id="KW-1133">Transmembrane helix</keyword>
<dbReference type="PROSITE" id="PS00409">
    <property type="entry name" value="PROKAR_NTER_METHYL"/>
    <property type="match status" value="1"/>
</dbReference>
<evidence type="ECO:0000313" key="13">
    <source>
        <dbReference type="EMBL" id="SHN30008.1"/>
    </source>
</evidence>
<proteinExistence type="inferred from homology"/>
<dbReference type="Proteomes" id="UP000184339">
    <property type="component" value="Unassembled WGS sequence"/>
</dbReference>
<keyword evidence="4" id="KW-0488">Methylation</keyword>
<dbReference type="RefSeq" id="WP_072786228.1">
    <property type="nucleotide sequence ID" value="NZ_FRCX01000007.1"/>
</dbReference>
<keyword evidence="3" id="KW-1003">Cell membrane</keyword>
<name>A0A1M7QGD8_9BURK</name>
<organism evidence="13 14">
    <name type="scientific">Duganella sacchari</name>
    <dbReference type="NCBI Taxonomy" id="551987"/>
    <lineage>
        <taxon>Bacteria</taxon>
        <taxon>Pseudomonadati</taxon>
        <taxon>Pseudomonadota</taxon>
        <taxon>Betaproteobacteria</taxon>
        <taxon>Burkholderiales</taxon>
        <taxon>Oxalobacteraceae</taxon>
        <taxon>Telluria group</taxon>
        <taxon>Duganella</taxon>
    </lineage>
</organism>
<evidence type="ECO:0000256" key="4">
    <source>
        <dbReference type="ARBA" id="ARBA00022481"/>
    </source>
</evidence>
<dbReference type="InterPro" id="IPR045584">
    <property type="entry name" value="Pilin-like"/>
</dbReference>
<dbReference type="EMBL" id="FRCX01000007">
    <property type="protein sequence ID" value="SHN30008.1"/>
    <property type="molecule type" value="Genomic_DNA"/>
</dbReference>
<dbReference type="GO" id="GO:0015628">
    <property type="term" value="P:protein secretion by the type II secretion system"/>
    <property type="evidence" value="ECO:0007669"/>
    <property type="project" value="InterPro"/>
</dbReference>
<keyword evidence="14" id="KW-1185">Reference proteome</keyword>
<dbReference type="GO" id="GO:0005886">
    <property type="term" value="C:plasma membrane"/>
    <property type="evidence" value="ECO:0007669"/>
    <property type="project" value="UniProtKB-SubCell"/>
</dbReference>
<dbReference type="AlphaFoldDB" id="A0A1M7QGD8"/>
<dbReference type="Gene3D" id="3.55.40.10">
    <property type="entry name" value="minor pseudopilin epsh domain"/>
    <property type="match status" value="1"/>
</dbReference>